<dbReference type="EMBL" id="MT141387">
    <property type="protein sequence ID" value="QJA59881.1"/>
    <property type="molecule type" value="Genomic_DNA"/>
</dbReference>
<gene>
    <name evidence="1" type="ORF">MM415B01222_0027</name>
</gene>
<organism evidence="1">
    <name type="scientific">viral metagenome</name>
    <dbReference type="NCBI Taxonomy" id="1070528"/>
    <lineage>
        <taxon>unclassified sequences</taxon>
        <taxon>metagenomes</taxon>
        <taxon>organismal metagenomes</taxon>
    </lineage>
</organism>
<sequence length="211" mass="23656">MSYCRFSSDGFQSDVYVYESCYGGWDVHVASNHIVTELPEVPGMFEVEPGEWLAAHNAQMEALKTAEREPIGGEYDGESCTFYTLDELLQFLVVLSESGYRVPEYAIERIEEEMKERTAMDRLIGAITELRKLLSAGGYSICRTDEEKMGFGDTIMIGSVWKEIDDAIVEAIGESVRDAPVCPNCDSVVTLICCTQCGHRFYPYRLHSATP</sequence>
<proteinExistence type="predicted"/>
<protein>
    <submittedName>
        <fullName evidence="1">Uncharacterized protein</fullName>
    </submittedName>
</protein>
<dbReference type="AlphaFoldDB" id="A0A6M3IRJ7"/>
<accession>A0A6M3IRJ7</accession>
<reference evidence="1" key="1">
    <citation type="submission" date="2020-03" db="EMBL/GenBank/DDBJ databases">
        <title>The deep terrestrial virosphere.</title>
        <authorList>
            <person name="Holmfeldt K."/>
            <person name="Nilsson E."/>
            <person name="Simone D."/>
            <person name="Lopez-Fernandez M."/>
            <person name="Wu X."/>
            <person name="de Brujin I."/>
            <person name="Lundin D."/>
            <person name="Andersson A."/>
            <person name="Bertilsson S."/>
            <person name="Dopson M."/>
        </authorList>
    </citation>
    <scope>NUCLEOTIDE SEQUENCE</scope>
    <source>
        <strain evidence="1">MM415B01222</strain>
    </source>
</reference>
<name>A0A6M3IRJ7_9ZZZZ</name>
<evidence type="ECO:0000313" key="1">
    <source>
        <dbReference type="EMBL" id="QJA59881.1"/>
    </source>
</evidence>